<protein>
    <submittedName>
        <fullName evidence="3">Response regulator receiver domain-containing protein</fullName>
    </submittedName>
</protein>
<dbReference type="SUPFAM" id="SSF52172">
    <property type="entry name" value="CheY-like"/>
    <property type="match status" value="1"/>
</dbReference>
<accession>A0A1I2IEW3</accession>
<evidence type="ECO:0000256" key="1">
    <source>
        <dbReference type="PROSITE-ProRule" id="PRU00169"/>
    </source>
</evidence>
<organism evidence="3 4">
    <name type="scientific">Spirosoma endophyticum</name>
    <dbReference type="NCBI Taxonomy" id="662367"/>
    <lineage>
        <taxon>Bacteria</taxon>
        <taxon>Pseudomonadati</taxon>
        <taxon>Bacteroidota</taxon>
        <taxon>Cytophagia</taxon>
        <taxon>Cytophagales</taxon>
        <taxon>Cytophagaceae</taxon>
        <taxon>Spirosoma</taxon>
    </lineage>
</organism>
<dbReference type="AlphaFoldDB" id="A0A1I2IEW3"/>
<dbReference type="PROSITE" id="PS50110">
    <property type="entry name" value="RESPONSE_REGULATORY"/>
    <property type="match status" value="1"/>
</dbReference>
<gene>
    <name evidence="3" type="ORF">SAMN05216167_1653</name>
</gene>
<dbReference type="InterPro" id="IPR052893">
    <property type="entry name" value="TCS_response_regulator"/>
</dbReference>
<dbReference type="RefSeq" id="WP_093835481.1">
    <property type="nucleotide sequence ID" value="NZ_FOLQ01000065.1"/>
</dbReference>
<name>A0A1I2IEW3_9BACT</name>
<dbReference type="InterPro" id="IPR001789">
    <property type="entry name" value="Sig_transdc_resp-reg_receiver"/>
</dbReference>
<dbReference type="Proteomes" id="UP000198598">
    <property type="component" value="Unassembled WGS sequence"/>
</dbReference>
<dbReference type="EMBL" id="FOLQ01000065">
    <property type="protein sequence ID" value="SFF39627.1"/>
    <property type="molecule type" value="Genomic_DNA"/>
</dbReference>
<dbReference type="STRING" id="662367.SAMN05216167_1653"/>
<dbReference type="InterPro" id="IPR011006">
    <property type="entry name" value="CheY-like_superfamily"/>
</dbReference>
<evidence type="ECO:0000313" key="3">
    <source>
        <dbReference type="EMBL" id="SFF39627.1"/>
    </source>
</evidence>
<dbReference type="PANTHER" id="PTHR44520:SF2">
    <property type="entry name" value="RESPONSE REGULATOR RCP1"/>
    <property type="match status" value="1"/>
</dbReference>
<dbReference type="OrthoDB" id="7631574at2"/>
<keyword evidence="1" id="KW-0597">Phosphoprotein</keyword>
<feature type="domain" description="Response regulatory" evidence="2">
    <location>
        <begin position="8"/>
        <end position="128"/>
    </location>
</feature>
<evidence type="ECO:0000313" key="4">
    <source>
        <dbReference type="Proteomes" id="UP000198598"/>
    </source>
</evidence>
<proteinExistence type="predicted"/>
<dbReference type="PANTHER" id="PTHR44520">
    <property type="entry name" value="RESPONSE REGULATOR RCP1-RELATED"/>
    <property type="match status" value="1"/>
</dbReference>
<dbReference type="Gene3D" id="3.40.50.2300">
    <property type="match status" value="1"/>
</dbReference>
<feature type="modified residue" description="4-aspartylphosphate" evidence="1">
    <location>
        <position position="61"/>
    </location>
</feature>
<keyword evidence="4" id="KW-1185">Reference proteome</keyword>
<reference evidence="3 4" key="1">
    <citation type="submission" date="2016-10" db="EMBL/GenBank/DDBJ databases">
        <authorList>
            <person name="de Groot N.N."/>
        </authorList>
    </citation>
    <scope>NUCLEOTIDE SEQUENCE [LARGE SCALE GENOMIC DNA]</scope>
    <source>
        <strain evidence="3 4">DSM 26130</strain>
    </source>
</reference>
<evidence type="ECO:0000259" key="2">
    <source>
        <dbReference type="PROSITE" id="PS50110"/>
    </source>
</evidence>
<dbReference type="GO" id="GO:0000160">
    <property type="term" value="P:phosphorelay signal transduction system"/>
    <property type="evidence" value="ECO:0007669"/>
    <property type="project" value="InterPro"/>
</dbReference>
<dbReference type="SMART" id="SM00448">
    <property type="entry name" value="REC"/>
    <property type="match status" value="1"/>
</dbReference>
<dbReference type="CDD" id="cd17557">
    <property type="entry name" value="REC_Rcp-like"/>
    <property type="match status" value="1"/>
</dbReference>
<dbReference type="Pfam" id="PF00072">
    <property type="entry name" value="Response_reg"/>
    <property type="match status" value="1"/>
</dbReference>
<sequence length="137" mass="15519">MNHPPSPCVFIADDDEDDCYLLARAFSEHSPECRLQFASNGEVLLETLAQSKAMPSLILLDLNMPRLDGFEALQWLRKNPLYQATPVVILTTSEAQEDQQRARELGANEFITKPLDARALGETVTQLRRTWLLDRCC</sequence>